<dbReference type="SMART" id="SM00849">
    <property type="entry name" value="Lactamase_B"/>
    <property type="match status" value="1"/>
</dbReference>
<proteinExistence type="inferred from homology"/>
<evidence type="ECO:0000259" key="2">
    <source>
        <dbReference type="SMART" id="SM00849"/>
    </source>
</evidence>
<feature type="domain" description="Metallo-beta-lactamase" evidence="2">
    <location>
        <begin position="94"/>
        <end position="278"/>
    </location>
</feature>
<dbReference type="SUPFAM" id="SSF56281">
    <property type="entry name" value="Metallo-hydrolase/oxidoreductase"/>
    <property type="match status" value="1"/>
</dbReference>
<evidence type="ECO:0000256" key="1">
    <source>
        <dbReference type="ARBA" id="ARBA00005250"/>
    </source>
</evidence>
<reference evidence="3 4" key="1">
    <citation type="submission" date="2024-09" db="EMBL/GenBank/DDBJ databases">
        <authorList>
            <person name="Sun Q."/>
            <person name="Mori K."/>
        </authorList>
    </citation>
    <scope>NUCLEOTIDE SEQUENCE [LARGE SCALE GENOMIC DNA]</scope>
    <source>
        <strain evidence="3 4">CCM 7904</strain>
    </source>
</reference>
<evidence type="ECO:0000313" key="4">
    <source>
        <dbReference type="Proteomes" id="UP001589795"/>
    </source>
</evidence>
<dbReference type="InterPro" id="IPR001279">
    <property type="entry name" value="Metallo-B-lactamas"/>
</dbReference>
<sequence>MFHLILAVCLASAPDDCADVLLPQGDAASQQACLEKAGRIAGDWLGAHPDLTGGTPACRANADLPASELQAVAPGVFVSLGESLQMEDSADGRIANLGVVVGRDSVAVIDAGVSRAEGQALYTALRRIIDKPISHLIITHMHPDHSFGAAVFAEAGAQILGHHALPQALEGRGGAYLANLADLYPPAEWVGTRVVLPDAVVNGRMQIDLGDRVLDLRAWPTAHTENDLTVFDRQTATFFAGDLLFRELTPVVDGSLRGWLEWLDSDPAAGARLIVPGHGAVAGSWAEASGPQRMFLNALAAETRKTVDSGQPMSSAVPAIAKALEPLKKDWTSFEATVARDATVAFQELEWE</sequence>
<comment type="similarity">
    <text evidence="1">Belongs to the metallo-beta-lactamase superfamily. Class-B beta-lactamase family.</text>
</comment>
<dbReference type="NCBIfam" id="TIGR04559">
    <property type="entry name" value="SoxH_rel_PQQ_2"/>
    <property type="match status" value="1"/>
</dbReference>
<gene>
    <name evidence="3" type="ORF">ACFFIZ_13980</name>
</gene>
<dbReference type="CDD" id="cd16282">
    <property type="entry name" value="metallo-hydrolase-like_MBL-fold"/>
    <property type="match status" value="1"/>
</dbReference>
<dbReference type="EMBL" id="JBHLWQ010000127">
    <property type="protein sequence ID" value="MFC0201386.1"/>
    <property type="molecule type" value="Genomic_DNA"/>
</dbReference>
<organism evidence="3 4">
    <name type="scientific">Paracoccus rhizosphaerae</name>
    <dbReference type="NCBI Taxonomy" id="1133347"/>
    <lineage>
        <taxon>Bacteria</taxon>
        <taxon>Pseudomonadati</taxon>
        <taxon>Pseudomonadota</taxon>
        <taxon>Alphaproteobacteria</taxon>
        <taxon>Rhodobacterales</taxon>
        <taxon>Paracoccaceae</taxon>
        <taxon>Paracoccus</taxon>
    </lineage>
</organism>
<dbReference type="RefSeq" id="WP_265505652.1">
    <property type="nucleotide sequence ID" value="NZ_JAOTBE010000003.1"/>
</dbReference>
<dbReference type="Gene3D" id="3.60.15.10">
    <property type="entry name" value="Ribonuclease Z/Hydroxyacylglutathione hydrolase-like"/>
    <property type="match status" value="1"/>
</dbReference>
<dbReference type="Pfam" id="PF00753">
    <property type="entry name" value="Lactamase_B"/>
    <property type="match status" value="1"/>
</dbReference>
<keyword evidence="4" id="KW-1185">Reference proteome</keyword>
<dbReference type="InterPro" id="IPR030829">
    <property type="entry name" value="SoxH-rel_PQQ_2"/>
</dbReference>
<accession>A0ABV6CN41</accession>
<protein>
    <submittedName>
        <fullName evidence="3">Quinoprotein relay system zinc metallohydrolase 2</fullName>
    </submittedName>
</protein>
<dbReference type="PANTHER" id="PTHR42951">
    <property type="entry name" value="METALLO-BETA-LACTAMASE DOMAIN-CONTAINING"/>
    <property type="match status" value="1"/>
</dbReference>
<evidence type="ECO:0000313" key="3">
    <source>
        <dbReference type="EMBL" id="MFC0201386.1"/>
    </source>
</evidence>
<name>A0ABV6CN41_9RHOB</name>
<dbReference type="Proteomes" id="UP001589795">
    <property type="component" value="Unassembled WGS sequence"/>
</dbReference>
<dbReference type="InterPro" id="IPR036866">
    <property type="entry name" value="RibonucZ/Hydroxyglut_hydro"/>
</dbReference>
<dbReference type="PANTHER" id="PTHR42951:SF4">
    <property type="entry name" value="ACYL-COENZYME A THIOESTERASE MBLAC2"/>
    <property type="match status" value="1"/>
</dbReference>
<comment type="caution">
    <text evidence="3">The sequence shown here is derived from an EMBL/GenBank/DDBJ whole genome shotgun (WGS) entry which is preliminary data.</text>
</comment>
<dbReference type="InterPro" id="IPR050855">
    <property type="entry name" value="NDM-1-like"/>
</dbReference>